<feature type="compositionally biased region" description="Basic and acidic residues" evidence="1">
    <location>
        <begin position="432"/>
        <end position="443"/>
    </location>
</feature>
<gene>
    <name evidence="3" type="ORF">CCHL11_07820</name>
</gene>
<name>A0A1Q8RR63_9PEZI</name>
<dbReference type="STRING" id="708187.A0A1Q8RR63"/>
<dbReference type="OrthoDB" id="5236983at2759"/>
<feature type="compositionally biased region" description="Polar residues" evidence="1">
    <location>
        <begin position="378"/>
        <end position="389"/>
    </location>
</feature>
<feature type="compositionally biased region" description="Polar residues" evidence="1">
    <location>
        <begin position="101"/>
        <end position="113"/>
    </location>
</feature>
<feature type="domain" description="SprT-like" evidence="2">
    <location>
        <begin position="182"/>
        <end position="294"/>
    </location>
</feature>
<evidence type="ECO:0000313" key="4">
    <source>
        <dbReference type="Proteomes" id="UP000186583"/>
    </source>
</evidence>
<reference evidence="3 4" key="1">
    <citation type="submission" date="2016-11" db="EMBL/GenBank/DDBJ databases">
        <title>Draft Genome Assembly of Colletotrichum chlorophyti a pathogen of herbaceous plants.</title>
        <authorList>
            <person name="Gan P."/>
            <person name="Narusaka M."/>
            <person name="Tsushima A."/>
            <person name="Narusaka Y."/>
            <person name="Takano Y."/>
            <person name="Shirasu K."/>
        </authorList>
    </citation>
    <scope>NUCLEOTIDE SEQUENCE [LARGE SCALE GENOMIC DNA]</scope>
    <source>
        <strain evidence="3 4">NTL11</strain>
    </source>
</reference>
<feature type="region of interest" description="Disordered" evidence="1">
    <location>
        <begin position="376"/>
        <end position="443"/>
    </location>
</feature>
<keyword evidence="4" id="KW-1185">Reference proteome</keyword>
<dbReference type="Proteomes" id="UP000186583">
    <property type="component" value="Unassembled WGS sequence"/>
</dbReference>
<accession>A0A1Q8RR63</accession>
<dbReference type="EMBL" id="MPGH01000109">
    <property type="protein sequence ID" value="OLN86819.1"/>
    <property type="molecule type" value="Genomic_DNA"/>
</dbReference>
<dbReference type="GO" id="GO:0006950">
    <property type="term" value="P:response to stress"/>
    <property type="evidence" value="ECO:0007669"/>
    <property type="project" value="UniProtKB-ARBA"/>
</dbReference>
<proteinExistence type="predicted"/>
<dbReference type="AlphaFoldDB" id="A0A1Q8RR63"/>
<feature type="compositionally biased region" description="Acidic residues" evidence="1">
    <location>
        <begin position="391"/>
        <end position="403"/>
    </location>
</feature>
<dbReference type="Pfam" id="PF10263">
    <property type="entry name" value="SprT-like"/>
    <property type="match status" value="1"/>
</dbReference>
<protein>
    <recommendedName>
        <fullName evidence="2">SprT-like domain-containing protein</fullName>
    </recommendedName>
</protein>
<sequence>MAFWVVGGEATPLSHGESDTSNHELYVVGGKRKIGHHECDDFYDDHALEEIHLRKKTRMSFVTSDSDLGYPPRGSIPVQNLSFLVIREQTSPTPEPADVDVSSSQMERTASGLSISSDTSIYDAENDEDLRLLDDDAAARLVENRLQLGRRRAKDTRHERILRSLIQPRSRHAEFSIDNAALESIFSAANEIFFHNSLSQRVTWDWSHASSAQYKDHIIGTTALRRSKLGGFETLIVLSNPILRNKRYNRRLLISTFLHELIHSYLFIKCGIKARHCGGHTAGFRRIGELIDLWAGPDNLHLRDVEADLDHFLKDDGWFPGEEMHFTDAPFRGDFHRRQGYLSPRRHAHHHVQERSRFSAQDRWDYCINDHRGHFSVSRGSSPSSTIPTMTEEDYKEVEPLEEGEIRESRGRPHSPSFHYSSRQSSAHHERHHDLHGGDWARPEERRGTAVLGYESAHHTAIPTYVRGCRNRSPTCV</sequence>
<evidence type="ECO:0000259" key="2">
    <source>
        <dbReference type="Pfam" id="PF10263"/>
    </source>
</evidence>
<organism evidence="3 4">
    <name type="scientific">Colletotrichum chlorophyti</name>
    <dbReference type="NCBI Taxonomy" id="708187"/>
    <lineage>
        <taxon>Eukaryota</taxon>
        <taxon>Fungi</taxon>
        <taxon>Dikarya</taxon>
        <taxon>Ascomycota</taxon>
        <taxon>Pezizomycotina</taxon>
        <taxon>Sordariomycetes</taxon>
        <taxon>Hypocreomycetidae</taxon>
        <taxon>Glomerellales</taxon>
        <taxon>Glomerellaceae</taxon>
        <taxon>Colletotrichum</taxon>
    </lineage>
</organism>
<evidence type="ECO:0000313" key="3">
    <source>
        <dbReference type="EMBL" id="OLN86819.1"/>
    </source>
</evidence>
<evidence type="ECO:0000256" key="1">
    <source>
        <dbReference type="SAM" id="MobiDB-lite"/>
    </source>
</evidence>
<dbReference type="InterPro" id="IPR006640">
    <property type="entry name" value="SprT-like_domain"/>
</dbReference>
<feature type="region of interest" description="Disordered" evidence="1">
    <location>
        <begin position="91"/>
        <end position="113"/>
    </location>
</feature>
<comment type="caution">
    <text evidence="3">The sequence shown here is derived from an EMBL/GenBank/DDBJ whole genome shotgun (WGS) entry which is preliminary data.</text>
</comment>